<dbReference type="GO" id="GO:0005886">
    <property type="term" value="C:plasma membrane"/>
    <property type="evidence" value="ECO:0007669"/>
    <property type="project" value="UniProtKB-SubCell"/>
</dbReference>
<dbReference type="Gene3D" id="3.30.1490.480">
    <property type="entry name" value="Endolytic murein transglycosylase"/>
    <property type="match status" value="1"/>
</dbReference>
<gene>
    <name evidence="7" type="primary">mltG</name>
    <name evidence="9" type="ORF">SAMN05443377_10286</name>
</gene>
<keyword evidence="2 7" id="KW-0812">Transmembrane</keyword>
<dbReference type="GO" id="GO:0008932">
    <property type="term" value="F:lytic endotransglycosylase activity"/>
    <property type="evidence" value="ECO:0007669"/>
    <property type="project" value="UniProtKB-UniRule"/>
</dbReference>
<protein>
    <recommendedName>
        <fullName evidence="7">Endolytic murein transglycosylase</fullName>
        <ecNumber evidence="7">4.2.2.29</ecNumber>
    </recommendedName>
    <alternativeName>
        <fullName evidence="7">Peptidoglycan lytic transglycosylase</fullName>
    </alternativeName>
    <alternativeName>
        <fullName evidence="7">Peptidoglycan polymerization terminase</fullName>
    </alternativeName>
</protein>
<keyword evidence="1 7" id="KW-1003">Cell membrane</keyword>
<reference evidence="9 10" key="1">
    <citation type="submission" date="2016-10" db="EMBL/GenBank/DDBJ databases">
        <authorList>
            <person name="de Groot N.N."/>
        </authorList>
    </citation>
    <scope>NUCLEOTIDE SEQUENCE [LARGE SCALE GENOMIC DNA]</scope>
    <source>
        <strain evidence="9 10">DSM 16859</strain>
    </source>
</reference>
<dbReference type="Pfam" id="PF02618">
    <property type="entry name" value="YceG"/>
    <property type="match status" value="1"/>
</dbReference>
<dbReference type="CDD" id="cd08010">
    <property type="entry name" value="MltG_like"/>
    <property type="match status" value="1"/>
</dbReference>
<dbReference type="PANTHER" id="PTHR30518">
    <property type="entry name" value="ENDOLYTIC MUREIN TRANSGLYCOSYLASE"/>
    <property type="match status" value="1"/>
</dbReference>
<evidence type="ECO:0000256" key="1">
    <source>
        <dbReference type="ARBA" id="ARBA00022475"/>
    </source>
</evidence>
<accession>A0A1H9Q329</accession>
<evidence type="ECO:0000256" key="2">
    <source>
        <dbReference type="ARBA" id="ARBA00022692"/>
    </source>
</evidence>
<comment type="function">
    <text evidence="7">Functions as a peptidoglycan terminase that cleaves nascent peptidoglycan strands endolytically to terminate their elongation.</text>
</comment>
<evidence type="ECO:0000256" key="7">
    <source>
        <dbReference type="HAMAP-Rule" id="MF_02065"/>
    </source>
</evidence>
<dbReference type="RefSeq" id="WP_245725674.1">
    <property type="nucleotide sequence ID" value="NZ_FOGZ01000002.1"/>
</dbReference>
<dbReference type="GO" id="GO:0071555">
    <property type="term" value="P:cell wall organization"/>
    <property type="evidence" value="ECO:0007669"/>
    <property type="project" value="UniProtKB-KW"/>
</dbReference>
<comment type="similarity">
    <text evidence="7">Belongs to the transglycosylase MltG family.</text>
</comment>
<dbReference type="EC" id="4.2.2.29" evidence="7"/>
<dbReference type="Proteomes" id="UP000198815">
    <property type="component" value="Unassembled WGS sequence"/>
</dbReference>
<keyword evidence="5 7" id="KW-0456">Lyase</keyword>
<dbReference type="GO" id="GO:0009252">
    <property type="term" value="P:peptidoglycan biosynthetic process"/>
    <property type="evidence" value="ECO:0007669"/>
    <property type="project" value="UniProtKB-UniRule"/>
</dbReference>
<dbReference type="InterPro" id="IPR003770">
    <property type="entry name" value="MLTG-like"/>
</dbReference>
<proteinExistence type="inferred from homology"/>
<evidence type="ECO:0000256" key="4">
    <source>
        <dbReference type="ARBA" id="ARBA00023136"/>
    </source>
</evidence>
<feature type="region of interest" description="Disordered" evidence="8">
    <location>
        <begin position="1"/>
        <end position="46"/>
    </location>
</feature>
<dbReference type="AlphaFoldDB" id="A0A1H9Q329"/>
<evidence type="ECO:0000256" key="8">
    <source>
        <dbReference type="SAM" id="MobiDB-lite"/>
    </source>
</evidence>
<sequence length="430" mass="45963">MTPKRAAEEPDDLLARRGSGQRESADELSRSPHSSAADPAPRQGAGHEWLGARQEADDPDSLLASVPYRESGARRPWLWLRTAIVVLVSLAVLVGGGLFAYHKVSEAWRAYQGADYSGTGTTEVTVDIDSGQSVAQMGDLLVSRDVVASSRAFMRAAKAEPRTNAIQPGTYRMKAHMSAKSAVAALVNPANIISHSVTLPEGLRNSEVFERASAATGIPVDQFRAAAANPAALGLPSWAKGNSEGLLFPQTYPYDDRTTATSLLSAMVTQFNQVSASEGLESGAAAIGRSPLDVLIVASIIERETVNPDYGPQMAEVFYNRLNRGMKLQSDATVHYANNTSGNVTTTDAERAIDSPYNTYRITGLPPGPISNPGRRAIDSALHPATGDLLYFVTVNPDTGETKFASNDSDHEKNVAQFQSWCRANSGRCG</sequence>
<dbReference type="EMBL" id="FOGZ01000002">
    <property type="protein sequence ID" value="SER54505.1"/>
    <property type="molecule type" value="Genomic_DNA"/>
</dbReference>
<dbReference type="NCBIfam" id="TIGR00247">
    <property type="entry name" value="endolytic transglycosylase MltG"/>
    <property type="match status" value="1"/>
</dbReference>
<evidence type="ECO:0000313" key="9">
    <source>
        <dbReference type="EMBL" id="SER54505.1"/>
    </source>
</evidence>
<evidence type="ECO:0000256" key="6">
    <source>
        <dbReference type="ARBA" id="ARBA00023316"/>
    </source>
</evidence>
<keyword evidence="3 7" id="KW-1133">Transmembrane helix</keyword>
<dbReference type="STRING" id="64702.SAMN05443377_10286"/>
<name>A0A1H9Q329_9ACTN</name>
<dbReference type="PANTHER" id="PTHR30518:SF2">
    <property type="entry name" value="ENDOLYTIC MUREIN TRANSGLYCOSYLASE"/>
    <property type="match status" value="1"/>
</dbReference>
<evidence type="ECO:0000256" key="3">
    <source>
        <dbReference type="ARBA" id="ARBA00022989"/>
    </source>
</evidence>
<evidence type="ECO:0000256" key="5">
    <source>
        <dbReference type="ARBA" id="ARBA00023239"/>
    </source>
</evidence>
<feature type="transmembrane region" description="Helical" evidence="7">
    <location>
        <begin position="78"/>
        <end position="101"/>
    </location>
</feature>
<comment type="subcellular location">
    <subcellularLocation>
        <location evidence="7">Cell membrane</location>
        <topology evidence="7">Single-pass membrane protein</topology>
    </subcellularLocation>
</comment>
<keyword evidence="6 7" id="KW-0961">Cell wall biogenesis/degradation</keyword>
<organism evidence="9 10">
    <name type="scientific">Propionibacterium cyclohexanicum</name>
    <dbReference type="NCBI Taxonomy" id="64702"/>
    <lineage>
        <taxon>Bacteria</taxon>
        <taxon>Bacillati</taxon>
        <taxon>Actinomycetota</taxon>
        <taxon>Actinomycetes</taxon>
        <taxon>Propionibacteriales</taxon>
        <taxon>Propionibacteriaceae</taxon>
        <taxon>Propionibacterium</taxon>
    </lineage>
</organism>
<comment type="catalytic activity">
    <reaction evidence="7">
        <text>a peptidoglycan chain = a peptidoglycan chain with N-acetyl-1,6-anhydromuramyl-[peptide] at the reducing end + a peptidoglycan chain with N-acetylglucosamine at the non-reducing end.</text>
        <dbReference type="EC" id="4.2.2.29"/>
    </reaction>
</comment>
<evidence type="ECO:0000313" key="10">
    <source>
        <dbReference type="Proteomes" id="UP000198815"/>
    </source>
</evidence>
<keyword evidence="4 7" id="KW-0472">Membrane</keyword>
<dbReference type="HAMAP" id="MF_02065">
    <property type="entry name" value="MltG"/>
    <property type="match status" value="1"/>
</dbReference>
<feature type="site" description="Important for catalytic activity" evidence="7">
    <location>
        <position position="304"/>
    </location>
</feature>
<keyword evidence="10" id="KW-1185">Reference proteome</keyword>